<name>A0ABD6B119_9EURY</name>
<dbReference type="Proteomes" id="UP001597187">
    <property type="component" value="Unassembled WGS sequence"/>
</dbReference>
<keyword evidence="1" id="KW-0812">Transmembrane</keyword>
<feature type="transmembrane region" description="Helical" evidence="1">
    <location>
        <begin position="20"/>
        <end position="40"/>
    </location>
</feature>
<organism evidence="2 3">
    <name type="scientific">Halomarina rubra</name>
    <dbReference type="NCBI Taxonomy" id="2071873"/>
    <lineage>
        <taxon>Archaea</taxon>
        <taxon>Methanobacteriati</taxon>
        <taxon>Methanobacteriota</taxon>
        <taxon>Stenosarchaea group</taxon>
        <taxon>Halobacteria</taxon>
        <taxon>Halobacteriales</taxon>
        <taxon>Natronomonadaceae</taxon>
        <taxon>Halomarina</taxon>
    </lineage>
</organism>
<evidence type="ECO:0000313" key="3">
    <source>
        <dbReference type="Proteomes" id="UP001597187"/>
    </source>
</evidence>
<reference evidence="2 3" key="1">
    <citation type="journal article" date="2019" name="Int. J. Syst. Evol. Microbiol.">
        <title>The Global Catalogue of Microorganisms (GCM) 10K type strain sequencing project: providing services to taxonomists for standard genome sequencing and annotation.</title>
        <authorList>
            <consortium name="The Broad Institute Genomics Platform"/>
            <consortium name="The Broad Institute Genome Sequencing Center for Infectious Disease"/>
            <person name="Wu L."/>
            <person name="Ma J."/>
        </authorList>
    </citation>
    <scope>NUCLEOTIDE SEQUENCE [LARGE SCALE GENOMIC DNA]</scope>
    <source>
        <strain evidence="2 3">CGMCC 1.12563</strain>
    </source>
</reference>
<dbReference type="RefSeq" id="WP_250875261.1">
    <property type="nucleotide sequence ID" value="NZ_JALXFV010000008.1"/>
</dbReference>
<dbReference type="EMBL" id="JBHUDC010000008">
    <property type="protein sequence ID" value="MFD1515341.1"/>
    <property type="molecule type" value="Genomic_DNA"/>
</dbReference>
<keyword evidence="1" id="KW-0472">Membrane</keyword>
<protein>
    <recommendedName>
        <fullName evidence="4">SPW repeat-containing protein</fullName>
    </recommendedName>
</protein>
<comment type="caution">
    <text evidence="2">The sequence shown here is derived from an EMBL/GenBank/DDBJ whole genome shotgun (WGS) entry which is preliminary data.</text>
</comment>
<keyword evidence="1" id="KW-1133">Transmembrane helix</keyword>
<accession>A0ABD6B119</accession>
<keyword evidence="3" id="KW-1185">Reference proteome</keyword>
<feature type="transmembrane region" description="Helical" evidence="1">
    <location>
        <begin position="71"/>
        <end position="88"/>
    </location>
</feature>
<evidence type="ECO:0000256" key="1">
    <source>
        <dbReference type="SAM" id="Phobius"/>
    </source>
</evidence>
<dbReference type="AlphaFoldDB" id="A0ABD6B119"/>
<proteinExistence type="predicted"/>
<sequence length="99" mass="10619">MLFQSFFDPGHGLLSSFDERAVAVVAFLVLSAVGLLAEALWDAKGMLVAGALVVFVVAIVVWAPPLFAEEWHYAVLAAVPVVLGNHFYRGRNPRGRGGP</sequence>
<feature type="transmembrane region" description="Helical" evidence="1">
    <location>
        <begin position="47"/>
        <end position="65"/>
    </location>
</feature>
<gene>
    <name evidence="2" type="ORF">ACFSBT_18840</name>
</gene>
<evidence type="ECO:0000313" key="2">
    <source>
        <dbReference type="EMBL" id="MFD1515341.1"/>
    </source>
</evidence>
<evidence type="ECO:0008006" key="4">
    <source>
        <dbReference type="Google" id="ProtNLM"/>
    </source>
</evidence>